<reference evidence="2" key="1">
    <citation type="journal article" date="2019" name="Int. J. Syst. Evol. Microbiol.">
        <title>The Global Catalogue of Microorganisms (GCM) 10K type strain sequencing project: providing services to taxonomists for standard genome sequencing and annotation.</title>
        <authorList>
            <consortium name="The Broad Institute Genomics Platform"/>
            <consortium name="The Broad Institute Genome Sequencing Center for Infectious Disease"/>
            <person name="Wu L."/>
            <person name="Ma J."/>
        </authorList>
    </citation>
    <scope>NUCLEOTIDE SEQUENCE [LARGE SCALE GENOMIC DNA]</scope>
    <source>
        <strain evidence="2">CGMCC 4.7466</strain>
    </source>
</reference>
<dbReference type="InterPro" id="IPR013078">
    <property type="entry name" value="His_Pase_superF_clade-1"/>
</dbReference>
<dbReference type="PANTHER" id="PTHR48100">
    <property type="entry name" value="BROAD-SPECIFICITY PHOSPHATASE YOR283W-RELATED"/>
    <property type="match status" value="1"/>
</dbReference>
<name>A0ABV9SUY8_9BACT</name>
<comment type="caution">
    <text evidence="1">The sequence shown here is derived from an EMBL/GenBank/DDBJ whole genome shotgun (WGS) entry which is preliminary data.</text>
</comment>
<dbReference type="Gene3D" id="3.40.50.1240">
    <property type="entry name" value="Phosphoglycerate mutase-like"/>
    <property type="match status" value="1"/>
</dbReference>
<organism evidence="1 2">
    <name type="scientific">Negadavirga shengliensis</name>
    <dbReference type="NCBI Taxonomy" id="1389218"/>
    <lineage>
        <taxon>Bacteria</taxon>
        <taxon>Pseudomonadati</taxon>
        <taxon>Bacteroidota</taxon>
        <taxon>Cytophagia</taxon>
        <taxon>Cytophagales</taxon>
        <taxon>Cyclobacteriaceae</taxon>
        <taxon>Negadavirga</taxon>
    </lineage>
</organism>
<accession>A0ABV9SUY8</accession>
<dbReference type="RefSeq" id="WP_377060481.1">
    <property type="nucleotide sequence ID" value="NZ_JBHSJJ010000001.1"/>
</dbReference>
<dbReference type="Pfam" id="PF00300">
    <property type="entry name" value="His_Phos_1"/>
    <property type="match status" value="1"/>
</dbReference>
<dbReference type="InterPro" id="IPR029033">
    <property type="entry name" value="His_PPase_superfam"/>
</dbReference>
<evidence type="ECO:0000313" key="1">
    <source>
        <dbReference type="EMBL" id="MFC4870172.1"/>
    </source>
</evidence>
<sequence length="165" mass="18961">MYTFHSMVFVFVLLTFWACSPGPDKNIYIIRHAEKMAEGNDPELTEEGKARAERLSRILEKENITAIYSTDTKRTKATVMPLASKKGITIDLYDVHDHDALIARIRKQEGDAVVVGHSNTIHHVANYFVGTGKKLEEIEDPDYENIFVARTKSKKVDRKRYDDFR</sequence>
<proteinExistence type="predicted"/>
<dbReference type="PANTHER" id="PTHR48100:SF1">
    <property type="entry name" value="HISTIDINE PHOSPHATASE FAMILY PROTEIN-RELATED"/>
    <property type="match status" value="1"/>
</dbReference>
<evidence type="ECO:0000313" key="2">
    <source>
        <dbReference type="Proteomes" id="UP001595818"/>
    </source>
</evidence>
<keyword evidence="2" id="KW-1185">Reference proteome</keyword>
<protein>
    <submittedName>
        <fullName evidence="1">SixA phosphatase family protein</fullName>
    </submittedName>
</protein>
<dbReference type="EMBL" id="JBHSJJ010000001">
    <property type="protein sequence ID" value="MFC4870172.1"/>
    <property type="molecule type" value="Genomic_DNA"/>
</dbReference>
<dbReference type="SMART" id="SM00855">
    <property type="entry name" value="PGAM"/>
    <property type="match status" value="1"/>
</dbReference>
<gene>
    <name evidence="1" type="ORF">ACFPFU_00625</name>
</gene>
<dbReference type="SUPFAM" id="SSF53254">
    <property type="entry name" value="Phosphoglycerate mutase-like"/>
    <property type="match status" value="1"/>
</dbReference>
<dbReference type="CDD" id="cd07067">
    <property type="entry name" value="HP_PGM_like"/>
    <property type="match status" value="1"/>
</dbReference>
<dbReference type="InterPro" id="IPR050275">
    <property type="entry name" value="PGM_Phosphatase"/>
</dbReference>
<dbReference type="Proteomes" id="UP001595818">
    <property type="component" value="Unassembled WGS sequence"/>
</dbReference>